<evidence type="ECO:0000256" key="4">
    <source>
        <dbReference type="ARBA" id="ARBA00023157"/>
    </source>
</evidence>
<dbReference type="Gene3D" id="2.60.120.920">
    <property type="match status" value="1"/>
</dbReference>
<dbReference type="PROSITE" id="PS50089">
    <property type="entry name" value="ZF_RING_2"/>
    <property type="match status" value="1"/>
</dbReference>
<dbReference type="Proteomes" id="UP001205998">
    <property type="component" value="Unassembled WGS sequence"/>
</dbReference>
<dbReference type="PROSITE" id="PS00615">
    <property type="entry name" value="C_TYPE_LECTIN_1"/>
    <property type="match status" value="1"/>
</dbReference>
<dbReference type="SUPFAM" id="SSF49899">
    <property type="entry name" value="Concanavalin A-like lectins/glucanases"/>
    <property type="match status" value="1"/>
</dbReference>
<dbReference type="SUPFAM" id="SSF56436">
    <property type="entry name" value="C-type lectin-like"/>
    <property type="match status" value="3"/>
</dbReference>
<comment type="caution">
    <text evidence="10">The sequence shown here is derived from an EMBL/GenBank/DDBJ whole genome shotgun (WGS) entry which is preliminary data.</text>
</comment>
<dbReference type="Gene3D" id="3.10.100.10">
    <property type="entry name" value="Mannose-Binding Protein A, subunit A"/>
    <property type="match status" value="3"/>
</dbReference>
<dbReference type="Pfam" id="PF00059">
    <property type="entry name" value="Lectin_C"/>
    <property type="match status" value="3"/>
</dbReference>
<evidence type="ECO:0000259" key="8">
    <source>
        <dbReference type="PROSITE" id="PS50089"/>
    </source>
</evidence>
<evidence type="ECO:0000256" key="1">
    <source>
        <dbReference type="ARBA" id="ARBA00022723"/>
    </source>
</evidence>
<evidence type="ECO:0000256" key="6">
    <source>
        <dbReference type="SAM" id="Coils"/>
    </source>
</evidence>
<dbReference type="SUPFAM" id="SSF57850">
    <property type="entry name" value="RING/U-box"/>
    <property type="match status" value="1"/>
</dbReference>
<dbReference type="PROSITE" id="PS00518">
    <property type="entry name" value="ZF_RING_1"/>
    <property type="match status" value="1"/>
</dbReference>
<keyword evidence="4" id="KW-1015">Disulfide bond</keyword>
<feature type="coiled-coil region" evidence="6">
    <location>
        <begin position="258"/>
        <end position="292"/>
    </location>
</feature>
<dbReference type="InterPro" id="IPR001304">
    <property type="entry name" value="C-type_lectin-like"/>
</dbReference>
<dbReference type="PROSITE" id="PS50119">
    <property type="entry name" value="ZF_BBOX"/>
    <property type="match status" value="1"/>
</dbReference>
<evidence type="ECO:0000259" key="7">
    <source>
        <dbReference type="PROSITE" id="PS50041"/>
    </source>
</evidence>
<dbReference type="PROSITE" id="PS50041">
    <property type="entry name" value="C_TYPE_LECTIN_2"/>
    <property type="match status" value="3"/>
</dbReference>
<evidence type="ECO:0000313" key="11">
    <source>
        <dbReference type="Proteomes" id="UP001205998"/>
    </source>
</evidence>
<dbReference type="Pfam" id="PF13765">
    <property type="entry name" value="PRY"/>
    <property type="match status" value="1"/>
</dbReference>
<keyword evidence="6" id="KW-0175">Coiled coil</keyword>
<dbReference type="PANTHER" id="PTHR25465:SF5">
    <property type="entry name" value="E3 UBIQUITIN_ISG15 LIGASE TRIM25-RELATED"/>
    <property type="match status" value="1"/>
</dbReference>
<dbReference type="SMART" id="SM00336">
    <property type="entry name" value="BBOX"/>
    <property type="match status" value="1"/>
</dbReference>
<dbReference type="SMART" id="SM00034">
    <property type="entry name" value="CLECT"/>
    <property type="match status" value="3"/>
</dbReference>
<dbReference type="CDD" id="cd19769">
    <property type="entry name" value="Bbox2_TRIM16-like"/>
    <property type="match status" value="1"/>
</dbReference>
<dbReference type="Gene3D" id="3.30.40.10">
    <property type="entry name" value="Zinc/RING finger domain, C3HC4 (zinc finger)"/>
    <property type="match status" value="1"/>
</dbReference>
<dbReference type="PANTHER" id="PTHR25465">
    <property type="entry name" value="B-BOX DOMAIN CONTAINING"/>
    <property type="match status" value="1"/>
</dbReference>
<dbReference type="AlphaFoldDB" id="A0AAD5FGJ9"/>
<dbReference type="InterPro" id="IPR001841">
    <property type="entry name" value="Znf_RING"/>
</dbReference>
<dbReference type="Pfam" id="PF00643">
    <property type="entry name" value="zf-B_box"/>
    <property type="match status" value="1"/>
</dbReference>
<dbReference type="InterPro" id="IPR000315">
    <property type="entry name" value="Znf_B-box"/>
</dbReference>
<evidence type="ECO:0000256" key="2">
    <source>
        <dbReference type="ARBA" id="ARBA00022771"/>
    </source>
</evidence>
<organism evidence="10 11">
    <name type="scientific">Silurus asotus</name>
    <name type="common">Amur catfish</name>
    <name type="synonym">Parasilurus asotus</name>
    <dbReference type="NCBI Taxonomy" id="30991"/>
    <lineage>
        <taxon>Eukaryota</taxon>
        <taxon>Metazoa</taxon>
        <taxon>Chordata</taxon>
        <taxon>Craniata</taxon>
        <taxon>Vertebrata</taxon>
        <taxon>Euteleostomi</taxon>
        <taxon>Actinopterygii</taxon>
        <taxon>Neopterygii</taxon>
        <taxon>Teleostei</taxon>
        <taxon>Ostariophysi</taxon>
        <taxon>Siluriformes</taxon>
        <taxon>Siluridae</taxon>
        <taxon>Silurus</taxon>
    </lineage>
</organism>
<feature type="domain" description="C-type lectin" evidence="7">
    <location>
        <begin position="446"/>
        <end position="566"/>
    </location>
</feature>
<feature type="domain" description="C-type lectin" evidence="7">
    <location>
        <begin position="576"/>
        <end position="678"/>
    </location>
</feature>
<dbReference type="GO" id="GO:0008270">
    <property type="term" value="F:zinc ion binding"/>
    <property type="evidence" value="ECO:0007669"/>
    <property type="project" value="UniProtKB-KW"/>
</dbReference>
<dbReference type="Gene3D" id="3.30.160.60">
    <property type="entry name" value="Classic Zinc Finger"/>
    <property type="match status" value="1"/>
</dbReference>
<keyword evidence="1" id="KW-0479">Metal-binding</keyword>
<dbReference type="InterPro" id="IPR006574">
    <property type="entry name" value="PRY"/>
</dbReference>
<keyword evidence="2 5" id="KW-0863">Zinc-finger</keyword>
<dbReference type="InterPro" id="IPR013320">
    <property type="entry name" value="ConA-like_dom_sf"/>
</dbReference>
<feature type="domain" description="B box-type" evidence="9">
    <location>
        <begin position="149"/>
        <end position="189"/>
    </location>
</feature>
<dbReference type="InterPro" id="IPR051051">
    <property type="entry name" value="E3_ubiq-ligase_TRIM/RNF"/>
</dbReference>
<dbReference type="InterPro" id="IPR016186">
    <property type="entry name" value="C-type_lectin-like/link_sf"/>
</dbReference>
<protein>
    <submittedName>
        <fullName evidence="10">Tripartite motif-containing protein 16</fullName>
    </submittedName>
</protein>
<dbReference type="InterPro" id="IPR017907">
    <property type="entry name" value="Znf_RING_CS"/>
</dbReference>
<feature type="domain" description="RING-type" evidence="8">
    <location>
        <begin position="15"/>
        <end position="58"/>
    </location>
</feature>
<evidence type="ECO:0000313" key="10">
    <source>
        <dbReference type="EMBL" id="KAI5616045.1"/>
    </source>
</evidence>
<dbReference type="SUPFAM" id="SSF57845">
    <property type="entry name" value="B-box zinc-binding domain"/>
    <property type="match status" value="1"/>
</dbReference>
<dbReference type="InterPro" id="IPR016187">
    <property type="entry name" value="CTDL_fold"/>
</dbReference>
<feature type="domain" description="C-type lectin" evidence="7">
    <location>
        <begin position="690"/>
        <end position="797"/>
    </location>
</feature>
<name>A0AAD5FGJ9_SILAS</name>
<dbReference type="SMART" id="SM00589">
    <property type="entry name" value="PRY"/>
    <property type="match status" value="1"/>
</dbReference>
<reference evidence="10" key="1">
    <citation type="submission" date="2018-07" db="EMBL/GenBank/DDBJ databases">
        <title>Comparative genomics of catfishes provides insights into carnivory and benthic adaptation.</title>
        <authorList>
            <person name="Zhang Y."/>
            <person name="Wang D."/>
            <person name="Peng Z."/>
            <person name="Zheng S."/>
            <person name="Shao F."/>
            <person name="Tao W."/>
        </authorList>
    </citation>
    <scope>NUCLEOTIDE SEQUENCE</scope>
    <source>
        <strain evidence="10">Chongqing</strain>
    </source>
</reference>
<evidence type="ECO:0000259" key="9">
    <source>
        <dbReference type="PROSITE" id="PS50119"/>
    </source>
</evidence>
<evidence type="ECO:0000256" key="5">
    <source>
        <dbReference type="PROSITE-ProRule" id="PRU00024"/>
    </source>
</evidence>
<dbReference type="CDD" id="cd00037">
    <property type="entry name" value="CLECT"/>
    <property type="match status" value="2"/>
</dbReference>
<dbReference type="Pfam" id="PF25600">
    <property type="entry name" value="TRIM_CC"/>
    <property type="match status" value="1"/>
</dbReference>
<dbReference type="Gene3D" id="4.10.830.40">
    <property type="match status" value="1"/>
</dbReference>
<dbReference type="InterPro" id="IPR018378">
    <property type="entry name" value="C-type_lectin_CS"/>
</dbReference>
<evidence type="ECO:0000256" key="3">
    <source>
        <dbReference type="ARBA" id="ARBA00022833"/>
    </source>
</evidence>
<dbReference type="EMBL" id="MU552100">
    <property type="protein sequence ID" value="KAI5616045.1"/>
    <property type="molecule type" value="Genomic_DNA"/>
</dbReference>
<dbReference type="InterPro" id="IPR043136">
    <property type="entry name" value="B30.2/SPRY_sf"/>
</dbReference>
<accession>A0AAD5FGJ9</accession>
<gene>
    <name evidence="10" type="ORF">C0J50_8540</name>
</gene>
<keyword evidence="3" id="KW-0862">Zinc</keyword>
<proteinExistence type="predicted"/>
<dbReference type="Pfam" id="PF15227">
    <property type="entry name" value="zf-C3HC4_4"/>
    <property type="match status" value="1"/>
</dbReference>
<dbReference type="InterPro" id="IPR058030">
    <property type="entry name" value="TRIM8/14/16/25/29/45/65_CC"/>
</dbReference>
<keyword evidence="11" id="KW-1185">Reference proteome</keyword>
<dbReference type="SMART" id="SM00184">
    <property type="entry name" value="RING"/>
    <property type="match status" value="1"/>
</dbReference>
<dbReference type="InterPro" id="IPR013083">
    <property type="entry name" value="Znf_RING/FYVE/PHD"/>
</dbReference>
<sequence length="803" mass="94005">MAEAFIPVAQDQFTCLVCLDLLKDPVIIHCGHSYCQVCINDCWNQEDKKGVYSCPQCRDTFSPRPVLRRNNMLAEVVEKLKKTEPRAASPSRRYAGPGDVECDFCTGRKHKAIKSCLVCLTSFCKMHLEPHLELPALKKHILIEASSKLQEKICTQHDKVFEIYCRTDQRCICSLCMLEDHKQHDAASLSTARAEKQSKLQEEKMKFLQRIQEKKKKVHELKQVVNITKTALEENKIMFTEMISFMEHKRSEINKLIRAREKVQLIQAEQLLDQLEQEITDIQRTVTKLQQLSHTNDHIEFLQKVQSLSVSSESEDSPSIPVHQQLSFADVRNSLSDLKKQLEEFCKEPVVLYKIPPHDLRYFTLDPNTVHHKLHLSEKNRSVTSSLLNWPDSDHPERFDSCYQVLCKESVCGRCYWELECCGDVYVSVSYKEISRKGPVFSIEAYIPHRYFFVNENKTWIEAQAYCRRTYTDLATINTMKEMNHLKDILKKENADRAWLGLQRGATEKWQWSHSDQPFYKDGDALRIWNTGEPNNGQGPFCAEMNTDPGFWNDNHCEKLKPFVCYEEKEQNVNGYIWINDSKAWYDAQSYCRDHYIDLVSVRSQTENQKLWNLTKRYFWIGLFKDSWTWSDQSNSSFRYWRSASPKGNLNCSVMKVNDPCDCWNVADCNEKLPFVCHENKMILIKQNLTWWEALKYCRSHHHDLVSVRSEEMQLWVKKTSQNADTAHVWLGLRHDCVQRIWFWVFGTMLCYQDWAPGYGTWNEDCSQERRSGAVQAGGTQQWVELHESYKLNFICSTYDGES</sequence>